<comment type="caution">
    <text evidence="2">The sequence shown here is derived from an EMBL/GenBank/DDBJ whole genome shotgun (WGS) entry which is preliminary data.</text>
</comment>
<sequence length="92" mass="10530">MFVAGSDRKLDIRYTTHQSHVLKIGPYQLSLRYPSPTMSLLSLPPSISFQVTHRSQQGLVMMIKVNQNNKGEKGKQGEQEESRDREKGKQEE</sequence>
<protein>
    <submittedName>
        <fullName evidence="2">Uncharacterized protein</fullName>
    </submittedName>
</protein>
<evidence type="ECO:0000313" key="2">
    <source>
        <dbReference type="EMBL" id="GKV07710.1"/>
    </source>
</evidence>
<feature type="region of interest" description="Disordered" evidence="1">
    <location>
        <begin position="66"/>
        <end position="92"/>
    </location>
</feature>
<proteinExistence type="predicted"/>
<evidence type="ECO:0000256" key="1">
    <source>
        <dbReference type="SAM" id="MobiDB-lite"/>
    </source>
</evidence>
<gene>
    <name evidence="2" type="ORF">SLEP1_g19446</name>
</gene>
<keyword evidence="3" id="KW-1185">Reference proteome</keyword>
<name>A0AAV5JA16_9ROSI</name>
<dbReference type="AlphaFoldDB" id="A0AAV5JA16"/>
<evidence type="ECO:0000313" key="3">
    <source>
        <dbReference type="Proteomes" id="UP001054252"/>
    </source>
</evidence>
<dbReference type="EMBL" id="BPVZ01000028">
    <property type="protein sequence ID" value="GKV07710.1"/>
    <property type="molecule type" value="Genomic_DNA"/>
</dbReference>
<dbReference type="Proteomes" id="UP001054252">
    <property type="component" value="Unassembled WGS sequence"/>
</dbReference>
<reference evidence="2 3" key="1">
    <citation type="journal article" date="2021" name="Commun. Biol.">
        <title>The genome of Shorea leprosula (Dipterocarpaceae) highlights the ecological relevance of drought in aseasonal tropical rainforests.</title>
        <authorList>
            <person name="Ng K.K.S."/>
            <person name="Kobayashi M.J."/>
            <person name="Fawcett J.A."/>
            <person name="Hatakeyama M."/>
            <person name="Paape T."/>
            <person name="Ng C.H."/>
            <person name="Ang C.C."/>
            <person name="Tnah L.H."/>
            <person name="Lee C.T."/>
            <person name="Nishiyama T."/>
            <person name="Sese J."/>
            <person name="O'Brien M.J."/>
            <person name="Copetti D."/>
            <person name="Mohd Noor M.I."/>
            <person name="Ong R.C."/>
            <person name="Putra M."/>
            <person name="Sireger I.Z."/>
            <person name="Indrioko S."/>
            <person name="Kosugi Y."/>
            <person name="Izuno A."/>
            <person name="Isagi Y."/>
            <person name="Lee S.L."/>
            <person name="Shimizu K.K."/>
        </authorList>
    </citation>
    <scope>NUCLEOTIDE SEQUENCE [LARGE SCALE GENOMIC DNA]</scope>
    <source>
        <strain evidence="2">214</strain>
    </source>
</reference>
<feature type="compositionally biased region" description="Basic and acidic residues" evidence="1">
    <location>
        <begin position="70"/>
        <end position="92"/>
    </location>
</feature>
<accession>A0AAV5JA16</accession>
<organism evidence="2 3">
    <name type="scientific">Rubroshorea leprosula</name>
    <dbReference type="NCBI Taxonomy" id="152421"/>
    <lineage>
        <taxon>Eukaryota</taxon>
        <taxon>Viridiplantae</taxon>
        <taxon>Streptophyta</taxon>
        <taxon>Embryophyta</taxon>
        <taxon>Tracheophyta</taxon>
        <taxon>Spermatophyta</taxon>
        <taxon>Magnoliopsida</taxon>
        <taxon>eudicotyledons</taxon>
        <taxon>Gunneridae</taxon>
        <taxon>Pentapetalae</taxon>
        <taxon>rosids</taxon>
        <taxon>malvids</taxon>
        <taxon>Malvales</taxon>
        <taxon>Dipterocarpaceae</taxon>
        <taxon>Rubroshorea</taxon>
    </lineage>
</organism>